<feature type="compositionally biased region" description="Gly residues" evidence="1">
    <location>
        <begin position="472"/>
        <end position="481"/>
    </location>
</feature>
<feature type="compositionally biased region" description="Low complexity" evidence="1">
    <location>
        <begin position="773"/>
        <end position="793"/>
    </location>
</feature>
<feature type="compositionally biased region" description="Low complexity" evidence="1">
    <location>
        <begin position="595"/>
        <end position="613"/>
    </location>
</feature>
<name>A0AAD3HKQ5_9CHLO</name>
<protein>
    <submittedName>
        <fullName evidence="2">Uncharacterized protein</fullName>
    </submittedName>
</protein>
<gene>
    <name evidence="2" type="ORF">Agub_g5356</name>
</gene>
<feature type="compositionally biased region" description="Pro residues" evidence="1">
    <location>
        <begin position="748"/>
        <end position="762"/>
    </location>
</feature>
<evidence type="ECO:0000256" key="1">
    <source>
        <dbReference type="SAM" id="MobiDB-lite"/>
    </source>
</evidence>
<sequence>MKWSVGSFPESRHEAGVGWLEPPISNRASWNELFKSSGDLGSDGSLSAQLGTSDFGLTAAQQRRHFNAAKTTSSGDRLPGYVDHTRQPHMANPARKFRRTLSTSACAALPCGFEYSSPAMPNSDDQCSHDILPMPTPTSAQPQHLGVQRNAHDYLSGPLYRYHAGADHNTHGFPSQISVFPHLPASELLGRRTPVKSAGNTGHMPFTPFTAPQVHAGLVPPPLLQPQSRHLLLQPAAGTPPPHKALPMPPYSPWQHQQHCRRQQQPHGHTAAPPLLQQQQQQQQAEGPLEGSGSCGNTAVIALDVACSAAATPAGGNAGGCPCRAAEEGRLAATAAPSPALHSPGRQLPGLSGDPPCASSGGSYGPRPLKRFLSMDNRSRHTSSASSLSAGSPPAPAQHTPPSARAAAVPHVWPLPAAPAPESLPSPASPAPQPGNNVPARPLRTTTSPGSAPSVSWGGASTRGASRVESGCGRGGSGSRGDGLRASWEGLGVAEGVHVCPPQHEQHHQEQQGRLELSLPRRSLQLPQQQQQQPTVASEQARRLLLSSVGSLGRLWEVVAADGALPQREKQTLLRMIESALQDPPPPQHPPRQDPPSGQQQQLQLQQQQQLRQSVTRLQGQPQPWQQEPHAAFPPPNAHRINNNCSSNSGLLEQAHNNGNVSRPNPMCDVACSAAVQPEAAPAAAPATPADSALPPPTGQTQGTARAAATTATEAAATDATSVQHHHQHLYYQQYQYLRRNPQLLSPPAQPPELLSPPPLPPSTAWGLPTTGPLSRSRASSLTAAGAAAAPSSFHNGDKPYPQEPARSAAAATAAAAAQAAYCSAAPHMGRRVFVRTLSAHAAVGAGGCPGSPGSLLDAFATRTRIVDGRGSDGGASSSQGGCVVKPTAALGGGGGNMPLPMFAAGAGMQEGWVQSVDATAADPAVLKASAATPTASSPGTGLVLTDPAAAAAAAASTFGIPAAGTTTQQGGLPLSPLAAASVGMQGSCCGHPSLQLSYGSPPPCYNNRFNGSSPAMLMTPPQLQTQQQQQQPLTYCGQGSHEHAAIQGCYPPFAYPTTPAAGTGAPVYPTRLYPPDTGSTSANHAFSPMGAMAPSGLVGQGAFLNGGHQALLGCHPCGVQTAPLPRVCEDEFLGSPDPRVGTSRTVVGLSTMQGSGGGDAGLGHESDVSMDDGARAPPLALLCGCPEPPQPHPSYPQLQPASFGASMQGVPVSVAMDGVGGGDETAVCLYGGASGSGAAQVVTGNASGDSRVQGEGADVEEGDDVFLDCMLDNMFDSERPSFTCGSLGEEDLEGLLHPSMATANPDLENLW</sequence>
<evidence type="ECO:0000313" key="2">
    <source>
        <dbReference type="EMBL" id="GFR44181.1"/>
    </source>
</evidence>
<accession>A0AAD3HKQ5</accession>
<feature type="compositionally biased region" description="Pro residues" evidence="1">
    <location>
        <begin position="238"/>
        <end position="252"/>
    </location>
</feature>
<dbReference type="Proteomes" id="UP001054857">
    <property type="component" value="Unassembled WGS sequence"/>
</dbReference>
<feature type="compositionally biased region" description="Low complexity" evidence="1">
    <location>
        <begin position="682"/>
        <end position="721"/>
    </location>
</feature>
<comment type="caution">
    <text evidence="2">The sequence shown here is derived from an EMBL/GenBank/DDBJ whole genome shotgun (WGS) entry which is preliminary data.</text>
</comment>
<feature type="region of interest" description="Disordered" evidence="1">
    <location>
        <begin position="66"/>
        <end position="88"/>
    </location>
</feature>
<feature type="region of interest" description="Disordered" evidence="1">
    <location>
        <begin position="743"/>
        <end position="807"/>
    </location>
</feature>
<feature type="compositionally biased region" description="Polar residues" evidence="1">
    <location>
        <begin position="640"/>
        <end position="660"/>
    </location>
</feature>
<keyword evidence="3" id="KW-1185">Reference proteome</keyword>
<feature type="compositionally biased region" description="Polar residues" evidence="1">
    <location>
        <begin position="614"/>
        <end position="626"/>
    </location>
</feature>
<proteinExistence type="predicted"/>
<organism evidence="2 3">
    <name type="scientific">Astrephomene gubernaculifera</name>
    <dbReference type="NCBI Taxonomy" id="47775"/>
    <lineage>
        <taxon>Eukaryota</taxon>
        <taxon>Viridiplantae</taxon>
        <taxon>Chlorophyta</taxon>
        <taxon>core chlorophytes</taxon>
        <taxon>Chlorophyceae</taxon>
        <taxon>CS clade</taxon>
        <taxon>Chlamydomonadales</taxon>
        <taxon>Astrephomenaceae</taxon>
        <taxon>Astrephomene</taxon>
    </lineage>
</organism>
<feature type="compositionally biased region" description="Polar residues" evidence="1">
    <location>
        <begin position="444"/>
        <end position="454"/>
    </location>
</feature>
<feature type="compositionally biased region" description="Pro residues" evidence="1">
    <location>
        <begin position="416"/>
        <end position="433"/>
    </location>
</feature>
<dbReference type="EMBL" id="BMAR01000007">
    <property type="protein sequence ID" value="GFR44181.1"/>
    <property type="molecule type" value="Genomic_DNA"/>
</dbReference>
<feature type="region of interest" description="Disordered" evidence="1">
    <location>
        <begin position="682"/>
        <end position="724"/>
    </location>
</feature>
<evidence type="ECO:0000313" key="3">
    <source>
        <dbReference type="Proteomes" id="UP001054857"/>
    </source>
</evidence>
<feature type="region of interest" description="Disordered" evidence="1">
    <location>
        <begin position="334"/>
        <end position="486"/>
    </location>
</feature>
<feature type="compositionally biased region" description="Low complexity" evidence="1">
    <location>
        <begin position="383"/>
        <end position="392"/>
    </location>
</feature>
<feature type="compositionally biased region" description="Pro residues" evidence="1">
    <location>
        <begin position="583"/>
        <end position="594"/>
    </location>
</feature>
<feature type="region of interest" description="Disordered" evidence="1">
    <location>
        <begin position="233"/>
        <end position="271"/>
    </location>
</feature>
<feature type="region of interest" description="Disordered" evidence="1">
    <location>
        <begin position="581"/>
        <end position="660"/>
    </location>
</feature>
<reference evidence="2 3" key="1">
    <citation type="journal article" date="2021" name="Sci. Rep.">
        <title>Genome sequencing of the multicellular alga Astrephomene provides insights into convergent evolution of germ-soma differentiation.</title>
        <authorList>
            <person name="Yamashita S."/>
            <person name="Yamamoto K."/>
            <person name="Matsuzaki R."/>
            <person name="Suzuki S."/>
            <person name="Yamaguchi H."/>
            <person name="Hirooka S."/>
            <person name="Minakuchi Y."/>
            <person name="Miyagishima S."/>
            <person name="Kawachi M."/>
            <person name="Toyoda A."/>
            <person name="Nozaki H."/>
        </authorList>
    </citation>
    <scope>NUCLEOTIDE SEQUENCE [LARGE SCALE GENOMIC DNA]</scope>
    <source>
        <strain evidence="2 3">NIES-4017</strain>
    </source>
</reference>